<dbReference type="Gene3D" id="3.40.50.1950">
    <property type="entry name" value="Flavin prenyltransferase-like"/>
    <property type="match status" value="1"/>
</dbReference>
<sequence length="185" mass="20424">MSRRPAQPRLAWALTGSGHYFTECLELIREVGDCDLFVTRAAAEVIRMYRKQFEALPKGTRLIKDTTASAAPVGAFYHGDYHTLVVAPATSNTVAKCVFGISDTLATNVYAQAGKCRIPSIVFACDTAPEMETQAPSGMVKVYPRRIDLDNVEKLKEFEATTVVETYESLRQAVLERLKCVTISP</sequence>
<evidence type="ECO:0000259" key="1">
    <source>
        <dbReference type="Pfam" id="PF02441"/>
    </source>
</evidence>
<evidence type="ECO:0000313" key="3">
    <source>
        <dbReference type="EMBL" id="MFC2252576.1"/>
    </source>
</evidence>
<evidence type="ECO:0000313" key="5">
    <source>
        <dbReference type="Proteomes" id="UP001595190"/>
    </source>
</evidence>
<name>A0ABV3PPD0_9HYPH</name>
<dbReference type="InterPro" id="IPR036551">
    <property type="entry name" value="Flavin_trans-like"/>
</dbReference>
<gene>
    <name evidence="2" type="ORF">ABXS05_18255</name>
    <name evidence="3" type="ORF">ACETRX_23265</name>
</gene>
<evidence type="ECO:0000313" key="2">
    <source>
        <dbReference type="EMBL" id="MEW9307502.1"/>
    </source>
</evidence>
<reference evidence="3 5" key="2">
    <citation type="submission" date="2024-09" db="EMBL/GenBank/DDBJ databases">
        <title>Description of Labrys sedimenti sp. nov., isolated from a diclofenac-degrading enrichment culture, and genome-based reclassification of Labrys portucalensis as a later heterotypic synonym of Labrys neptuniae.</title>
        <authorList>
            <person name="Tancsics A."/>
            <person name="Csepanyi A."/>
        </authorList>
    </citation>
    <scope>NUCLEOTIDE SEQUENCE [LARGE SCALE GENOMIC DNA]</scope>
    <source>
        <strain evidence="3 5">LMG 23412</strain>
    </source>
</reference>
<dbReference type="EMBL" id="JBFNQD010000006">
    <property type="protein sequence ID" value="MEW9307502.1"/>
    <property type="molecule type" value="Genomic_DNA"/>
</dbReference>
<keyword evidence="4" id="KW-1185">Reference proteome</keyword>
<feature type="domain" description="Flavoprotein" evidence="1">
    <location>
        <begin position="9"/>
        <end position="160"/>
    </location>
</feature>
<dbReference type="Proteomes" id="UP001555786">
    <property type="component" value="Unassembled WGS sequence"/>
</dbReference>
<accession>A0ABV3PPD0</accession>
<dbReference type="Proteomes" id="UP001595190">
    <property type="component" value="Unassembled WGS sequence"/>
</dbReference>
<dbReference type="SUPFAM" id="SSF52507">
    <property type="entry name" value="Homo-oligomeric flavin-containing Cys decarboxylases, HFCD"/>
    <property type="match status" value="1"/>
</dbReference>
<evidence type="ECO:0000313" key="4">
    <source>
        <dbReference type="Proteomes" id="UP001555786"/>
    </source>
</evidence>
<comment type="caution">
    <text evidence="2">The sequence shown here is derived from an EMBL/GenBank/DDBJ whole genome shotgun (WGS) entry which is preliminary data.</text>
</comment>
<dbReference type="EMBL" id="JBHGPK010000012">
    <property type="protein sequence ID" value="MFC2252576.1"/>
    <property type="molecule type" value="Genomic_DNA"/>
</dbReference>
<dbReference type="RefSeq" id="WP_367624930.1">
    <property type="nucleotide sequence ID" value="NZ_JBFNQD010000006.1"/>
</dbReference>
<reference evidence="2 4" key="1">
    <citation type="submission" date="2024-07" db="EMBL/GenBank/DDBJ databases">
        <title>Description of Labrys sedimenti sp. nov., isolated from a diclofenac-degrading enrichment culture.</title>
        <authorList>
            <person name="Tancsics A."/>
            <person name="Csepanyi A."/>
        </authorList>
    </citation>
    <scope>NUCLEOTIDE SEQUENCE [LARGE SCALE GENOMIC DNA]</scope>
    <source>
        <strain evidence="2 4">LMG 23578</strain>
    </source>
</reference>
<protein>
    <submittedName>
        <fullName evidence="2">Flavoprotein</fullName>
    </submittedName>
</protein>
<proteinExistence type="predicted"/>
<dbReference type="Pfam" id="PF02441">
    <property type="entry name" value="Flavoprotein"/>
    <property type="match status" value="1"/>
</dbReference>
<dbReference type="InterPro" id="IPR003382">
    <property type="entry name" value="Flavoprotein"/>
</dbReference>
<organism evidence="2 4">
    <name type="scientific">Labrys neptuniae</name>
    <dbReference type="NCBI Taxonomy" id="376174"/>
    <lineage>
        <taxon>Bacteria</taxon>
        <taxon>Pseudomonadati</taxon>
        <taxon>Pseudomonadota</taxon>
        <taxon>Alphaproteobacteria</taxon>
        <taxon>Hyphomicrobiales</taxon>
        <taxon>Xanthobacteraceae</taxon>
        <taxon>Labrys</taxon>
    </lineage>
</organism>